<dbReference type="PANTHER" id="PTHR47338">
    <property type="entry name" value="ZN(II)2CYS6 TRANSCRIPTION FACTOR (EUROFUNG)-RELATED"/>
    <property type="match status" value="1"/>
</dbReference>
<dbReference type="OrthoDB" id="2309723at2759"/>
<keyword evidence="3" id="KW-0805">Transcription regulation</keyword>
<dbReference type="GO" id="GO:0046872">
    <property type="term" value="F:metal ion binding"/>
    <property type="evidence" value="ECO:0007669"/>
    <property type="project" value="UniProtKB-KW"/>
</dbReference>
<keyword evidence="5" id="KW-0539">Nucleus</keyword>
<protein>
    <recommendedName>
        <fullName evidence="8">Transcription factor domain-containing protein</fullName>
    </recommendedName>
</protein>
<gene>
    <name evidence="6" type="ORF">D9758_015067</name>
</gene>
<name>A0A8H5FSJ1_9AGAR</name>
<keyword evidence="7" id="KW-1185">Reference proteome</keyword>
<sequence>MHTTVRNNSKATQLQVLLMTAHLMIILKSKGHGGSVSSLRATTDIPSIQTFEEILSDPQFRQTLLSNFFEYSADIGFFLNEDEFFNSVVSLNTPHRASPIIPALVSIVFLIASHFTPYPQITALEPVLLLKAKEQRSRLLLGMGTNRPGWTVVQNIQTHVLFAQYFFVIGCNAEGKDSLTNAVSLLLSAGMHRIDSEQQSVFVVAGLPEGSNHSQASNEYNQSTSAFWTVLSLNSCLTAVETEGSKTHFPYWIPEFRVDTPWPQVPVGASSGSTIQNFLVHVPDNGNSAMALHAKACILLEQASQLGKRYDLNTTLDPSSYHDFRNILDNLLSLTTRFIAGLPHTPSNQQAEYSSYRPLPSSTKRQLLVIHTLARMALIRLYLVSEMINHSDPNQRAVARHYQVEVAKEAALMIPSADLQQTVFVNPIMAVLWSSMAHILFSAIRSGEHSAQHNTDFILTDLQHAFNAIIDALSVLSAHGPTMKDQLMSIQLLLQH</sequence>
<organism evidence="6 7">
    <name type="scientific">Tetrapyrgos nigripes</name>
    <dbReference type="NCBI Taxonomy" id="182062"/>
    <lineage>
        <taxon>Eukaryota</taxon>
        <taxon>Fungi</taxon>
        <taxon>Dikarya</taxon>
        <taxon>Basidiomycota</taxon>
        <taxon>Agaricomycotina</taxon>
        <taxon>Agaricomycetes</taxon>
        <taxon>Agaricomycetidae</taxon>
        <taxon>Agaricales</taxon>
        <taxon>Marasmiineae</taxon>
        <taxon>Marasmiaceae</taxon>
        <taxon>Tetrapyrgos</taxon>
    </lineage>
</organism>
<accession>A0A8H5FSJ1</accession>
<dbReference type="GO" id="GO:0000981">
    <property type="term" value="F:DNA-binding transcription factor activity, RNA polymerase II-specific"/>
    <property type="evidence" value="ECO:0007669"/>
    <property type="project" value="InterPro"/>
</dbReference>
<dbReference type="GO" id="GO:0005634">
    <property type="term" value="C:nucleus"/>
    <property type="evidence" value="ECO:0007669"/>
    <property type="project" value="UniProtKB-SubCell"/>
</dbReference>
<evidence type="ECO:0000256" key="5">
    <source>
        <dbReference type="ARBA" id="ARBA00023242"/>
    </source>
</evidence>
<reference evidence="6 7" key="1">
    <citation type="journal article" date="2020" name="ISME J.">
        <title>Uncovering the hidden diversity of litter-decomposition mechanisms in mushroom-forming fungi.</title>
        <authorList>
            <person name="Floudas D."/>
            <person name="Bentzer J."/>
            <person name="Ahren D."/>
            <person name="Johansson T."/>
            <person name="Persson P."/>
            <person name="Tunlid A."/>
        </authorList>
    </citation>
    <scope>NUCLEOTIDE SEQUENCE [LARGE SCALE GENOMIC DNA]</scope>
    <source>
        <strain evidence="6 7">CBS 291.85</strain>
    </source>
</reference>
<dbReference type="Proteomes" id="UP000559256">
    <property type="component" value="Unassembled WGS sequence"/>
</dbReference>
<comment type="caution">
    <text evidence="6">The sequence shown here is derived from an EMBL/GenBank/DDBJ whole genome shotgun (WGS) entry which is preliminary data.</text>
</comment>
<dbReference type="PANTHER" id="PTHR47338:SF29">
    <property type="entry name" value="ZN(2)-C6 FUNGAL-TYPE DOMAIN-CONTAINING PROTEIN"/>
    <property type="match status" value="1"/>
</dbReference>
<evidence type="ECO:0000313" key="7">
    <source>
        <dbReference type="Proteomes" id="UP000559256"/>
    </source>
</evidence>
<keyword evidence="2" id="KW-0479">Metal-binding</keyword>
<evidence type="ECO:0000256" key="3">
    <source>
        <dbReference type="ARBA" id="ARBA00023015"/>
    </source>
</evidence>
<keyword evidence="4" id="KW-0804">Transcription</keyword>
<comment type="subcellular location">
    <subcellularLocation>
        <location evidence="1">Nucleus</location>
    </subcellularLocation>
</comment>
<dbReference type="EMBL" id="JAACJM010000094">
    <property type="protein sequence ID" value="KAF5347489.1"/>
    <property type="molecule type" value="Genomic_DNA"/>
</dbReference>
<proteinExistence type="predicted"/>
<evidence type="ECO:0008006" key="8">
    <source>
        <dbReference type="Google" id="ProtNLM"/>
    </source>
</evidence>
<dbReference type="AlphaFoldDB" id="A0A8H5FSJ1"/>
<evidence type="ECO:0000256" key="4">
    <source>
        <dbReference type="ARBA" id="ARBA00023163"/>
    </source>
</evidence>
<evidence type="ECO:0000256" key="2">
    <source>
        <dbReference type="ARBA" id="ARBA00022723"/>
    </source>
</evidence>
<dbReference type="CDD" id="cd12148">
    <property type="entry name" value="fungal_TF_MHR"/>
    <property type="match status" value="1"/>
</dbReference>
<evidence type="ECO:0000256" key="1">
    <source>
        <dbReference type="ARBA" id="ARBA00004123"/>
    </source>
</evidence>
<evidence type="ECO:0000313" key="6">
    <source>
        <dbReference type="EMBL" id="KAF5347489.1"/>
    </source>
</evidence>
<dbReference type="InterPro" id="IPR050815">
    <property type="entry name" value="TF_fung"/>
</dbReference>